<evidence type="ECO:0000256" key="2">
    <source>
        <dbReference type="ARBA" id="ARBA00008954"/>
    </source>
</evidence>
<proteinExistence type="inferred from homology"/>
<dbReference type="CDD" id="cd00610">
    <property type="entry name" value="OAT_like"/>
    <property type="match status" value="1"/>
</dbReference>
<dbReference type="FunFam" id="3.40.640.10:FF:000013">
    <property type="entry name" value="4-aminobutyrate aminotransferase"/>
    <property type="match status" value="1"/>
</dbReference>
<evidence type="ECO:0000256" key="4">
    <source>
        <dbReference type="ARBA" id="ARBA00022679"/>
    </source>
</evidence>
<dbReference type="GO" id="GO:0034386">
    <property type="term" value="F:4-aminobutyrate:2-oxoglutarate transaminase activity"/>
    <property type="evidence" value="ECO:0007669"/>
    <property type="project" value="UniProtKB-EC"/>
</dbReference>
<name>A0A424W5R3_ALCXX</name>
<comment type="cofactor">
    <cofactor evidence="1">
        <name>pyridoxal 5'-phosphate</name>
        <dbReference type="ChEBI" id="CHEBI:597326"/>
    </cofactor>
</comment>
<dbReference type="OrthoDB" id="3398487at2"/>
<dbReference type="Proteomes" id="UP000285324">
    <property type="component" value="Unassembled WGS sequence"/>
</dbReference>
<sequence length="452" mass="47318">MKDAVQSPQLPGPQCQAYLARRNAAVALGVANGPPVFAAAARGATLTDLDGNAYIDFAGGIGTLNVGHAHPEVVAAVQAQAARYLHTCFNIVMYPEYIELAETLVGLVPGSWPKKAMLQTTGAEAVENAIKVARRATGRQAVVAFENAFHGRTYMALSLTAKAPAYKTGFGPFASEIYRAPFPVRYRSGLTEAECAEAAFNEFRRLVETEVTPEQVAAVIIEPVQGEGGFHAAPPAFLQALRAYCTQHGIVLIADEIQSGFCRTGEWFATQHAGIEADLYTLAKSMGGGLPIAALVGRADLMDAPAVGGLGGTYGGNPLACAAALATIAVMRREDYAARARDLGGRVRARFADWAGQYGIVGDVRGLGAMVAFEVVRGAGDDSPAGDLAAHIVQAAYQGGLVLVKAGFYGNVIRFLAPLSITDEELARGLDILGRAVADAQRIADARASQAA</sequence>
<keyword evidence="3 7" id="KW-0032">Aminotransferase</keyword>
<dbReference type="NCBIfam" id="TIGR00700">
    <property type="entry name" value="GABAtrnsam"/>
    <property type="match status" value="1"/>
</dbReference>
<dbReference type="PANTHER" id="PTHR11986">
    <property type="entry name" value="AMINOTRANSFERASE CLASS III"/>
    <property type="match status" value="1"/>
</dbReference>
<dbReference type="PANTHER" id="PTHR11986:SF58">
    <property type="entry name" value="LEUCINE_METHIONINE RACEMASE"/>
    <property type="match status" value="1"/>
</dbReference>
<dbReference type="EMBL" id="QVXO01000058">
    <property type="protein sequence ID" value="RPJ88646.1"/>
    <property type="molecule type" value="Genomic_DNA"/>
</dbReference>
<dbReference type="GO" id="GO:0009448">
    <property type="term" value="P:gamma-aminobutyric acid metabolic process"/>
    <property type="evidence" value="ECO:0007669"/>
    <property type="project" value="InterPro"/>
</dbReference>
<dbReference type="Gene3D" id="3.40.640.10">
    <property type="entry name" value="Type I PLP-dependent aspartate aminotransferase-like (Major domain)"/>
    <property type="match status" value="1"/>
</dbReference>
<evidence type="ECO:0000256" key="6">
    <source>
        <dbReference type="RuleBase" id="RU003560"/>
    </source>
</evidence>
<dbReference type="AlphaFoldDB" id="A0A424W5R3"/>
<dbReference type="InterPro" id="IPR015421">
    <property type="entry name" value="PyrdxlP-dep_Trfase_major"/>
</dbReference>
<dbReference type="EC" id="2.6.1.19" evidence="7"/>
<accession>A0A424W5R3</accession>
<dbReference type="RefSeq" id="WP_118934168.1">
    <property type="nucleotide sequence ID" value="NZ_CP061008.1"/>
</dbReference>
<dbReference type="InterPro" id="IPR015424">
    <property type="entry name" value="PyrdxlP-dep_Trfase"/>
</dbReference>
<dbReference type="Pfam" id="PF00202">
    <property type="entry name" value="Aminotran_3"/>
    <property type="match status" value="1"/>
</dbReference>
<dbReference type="InterPro" id="IPR015422">
    <property type="entry name" value="PyrdxlP-dep_Trfase_small"/>
</dbReference>
<evidence type="ECO:0000256" key="3">
    <source>
        <dbReference type="ARBA" id="ARBA00022576"/>
    </source>
</evidence>
<dbReference type="InterPro" id="IPR005814">
    <property type="entry name" value="Aminotrans_3"/>
</dbReference>
<dbReference type="InterPro" id="IPR004632">
    <property type="entry name" value="4NH2But_aminotransferase_bac"/>
</dbReference>
<protein>
    <submittedName>
        <fullName evidence="7">4-aminobutyrate--2-oxoglutarate transaminase</fullName>
        <ecNumber evidence="7">2.6.1.19</ecNumber>
    </submittedName>
</protein>
<dbReference type="Gene3D" id="3.90.1150.10">
    <property type="entry name" value="Aspartate Aminotransferase, domain 1"/>
    <property type="match status" value="1"/>
</dbReference>
<keyword evidence="5 6" id="KW-0663">Pyridoxal phosphate</keyword>
<evidence type="ECO:0000256" key="5">
    <source>
        <dbReference type="ARBA" id="ARBA00022898"/>
    </source>
</evidence>
<dbReference type="GO" id="GO:0042802">
    <property type="term" value="F:identical protein binding"/>
    <property type="evidence" value="ECO:0007669"/>
    <property type="project" value="TreeGrafter"/>
</dbReference>
<dbReference type="InterPro" id="IPR050103">
    <property type="entry name" value="Class-III_PLP-dep_AT"/>
</dbReference>
<dbReference type="InterPro" id="IPR049704">
    <property type="entry name" value="Aminotrans_3_PPA_site"/>
</dbReference>
<organism evidence="7 8">
    <name type="scientific">Alcaligenes xylosoxydans xylosoxydans</name>
    <name type="common">Achromobacter xylosoxidans</name>
    <dbReference type="NCBI Taxonomy" id="85698"/>
    <lineage>
        <taxon>Bacteria</taxon>
        <taxon>Pseudomonadati</taxon>
        <taxon>Pseudomonadota</taxon>
        <taxon>Betaproteobacteria</taxon>
        <taxon>Burkholderiales</taxon>
        <taxon>Alcaligenaceae</taxon>
        <taxon>Achromobacter</taxon>
    </lineage>
</organism>
<reference evidence="7 8" key="1">
    <citation type="submission" date="2018-08" db="EMBL/GenBank/DDBJ databases">
        <title>Achromobacter xylosoxidans Genome sequencing and assembly.</title>
        <authorList>
            <person name="Wang R."/>
            <person name="Rensing C."/>
            <person name="Li Y."/>
        </authorList>
    </citation>
    <scope>NUCLEOTIDE SEQUENCE [LARGE SCALE GENOMIC DNA]</scope>
    <source>
        <strain evidence="7 8">GD003A</strain>
    </source>
</reference>
<keyword evidence="4 7" id="KW-0808">Transferase</keyword>
<evidence type="ECO:0000256" key="1">
    <source>
        <dbReference type="ARBA" id="ARBA00001933"/>
    </source>
</evidence>
<comment type="caution">
    <text evidence="7">The sequence shown here is derived from an EMBL/GenBank/DDBJ whole genome shotgun (WGS) entry which is preliminary data.</text>
</comment>
<evidence type="ECO:0000313" key="7">
    <source>
        <dbReference type="EMBL" id="RPJ88646.1"/>
    </source>
</evidence>
<gene>
    <name evidence="7" type="primary">gabT</name>
    <name evidence="7" type="ORF">DY367_26610</name>
</gene>
<dbReference type="PROSITE" id="PS00600">
    <property type="entry name" value="AA_TRANSFER_CLASS_3"/>
    <property type="match status" value="1"/>
</dbReference>
<evidence type="ECO:0000313" key="8">
    <source>
        <dbReference type="Proteomes" id="UP000285324"/>
    </source>
</evidence>
<comment type="similarity">
    <text evidence="2 6">Belongs to the class-III pyridoxal-phosphate-dependent aminotransferase family.</text>
</comment>
<dbReference type="SUPFAM" id="SSF53383">
    <property type="entry name" value="PLP-dependent transferases"/>
    <property type="match status" value="1"/>
</dbReference>
<dbReference type="GO" id="GO:0030170">
    <property type="term" value="F:pyridoxal phosphate binding"/>
    <property type="evidence" value="ECO:0007669"/>
    <property type="project" value="InterPro"/>
</dbReference>